<dbReference type="EMBL" id="FNGF01000005">
    <property type="protein sequence ID" value="SDL33630.1"/>
    <property type="molecule type" value="Genomic_DNA"/>
</dbReference>
<protein>
    <submittedName>
        <fullName evidence="2">Uncharacterized protein</fullName>
    </submittedName>
</protein>
<dbReference type="RefSeq" id="WP_091051914.1">
    <property type="nucleotide sequence ID" value="NZ_FNGF01000005.1"/>
</dbReference>
<gene>
    <name evidence="2" type="ORF">SAMN05216298_3481</name>
</gene>
<accession>A0A1G9J7X0</accession>
<sequence>MSDEIAAWAVTDDPEKLAKLLEAWDTGRLPLEAKARELGLAPDPSRGQRDSIFIYETAAGRRYPMWEPGPDLGDIESDDTGDDSTWEGPDPWAV</sequence>
<proteinExistence type="predicted"/>
<feature type="region of interest" description="Disordered" evidence="1">
    <location>
        <begin position="65"/>
        <end position="94"/>
    </location>
</feature>
<reference evidence="3" key="1">
    <citation type="submission" date="2016-10" db="EMBL/GenBank/DDBJ databases">
        <authorList>
            <person name="Varghese N."/>
            <person name="Submissions S."/>
        </authorList>
    </citation>
    <scope>NUCLEOTIDE SEQUENCE [LARGE SCALE GENOMIC DNA]</scope>
    <source>
        <strain evidence="3">CGMCC 4.3147</strain>
    </source>
</reference>
<dbReference type="Proteomes" id="UP000198662">
    <property type="component" value="Unassembled WGS sequence"/>
</dbReference>
<evidence type="ECO:0000313" key="3">
    <source>
        <dbReference type="Proteomes" id="UP000198662"/>
    </source>
</evidence>
<organism evidence="2 3">
    <name type="scientific">Glycomyces sambucus</name>
    <dbReference type="NCBI Taxonomy" id="380244"/>
    <lineage>
        <taxon>Bacteria</taxon>
        <taxon>Bacillati</taxon>
        <taxon>Actinomycetota</taxon>
        <taxon>Actinomycetes</taxon>
        <taxon>Glycomycetales</taxon>
        <taxon>Glycomycetaceae</taxon>
        <taxon>Glycomyces</taxon>
    </lineage>
</organism>
<keyword evidence="3" id="KW-1185">Reference proteome</keyword>
<evidence type="ECO:0000256" key="1">
    <source>
        <dbReference type="SAM" id="MobiDB-lite"/>
    </source>
</evidence>
<dbReference type="STRING" id="380244.SAMN05216298_3481"/>
<dbReference type="AlphaFoldDB" id="A0A1G9J7X0"/>
<name>A0A1G9J7X0_9ACTN</name>
<evidence type="ECO:0000313" key="2">
    <source>
        <dbReference type="EMBL" id="SDL33630.1"/>
    </source>
</evidence>
<feature type="compositionally biased region" description="Acidic residues" evidence="1">
    <location>
        <begin position="73"/>
        <end position="85"/>
    </location>
</feature>